<sequence>MAIQEEPAFLALLKSRNEVDDAKAEGMSAADVANVIARHGFEALPENIFRLMAPGQREKLGSLAFEIYDKVIAKNGNRSMELWFVPAPLIHSGIPAQNPGAATQYLTSSKVYETTISMPLAKNSRDQVKLPYGIPGRQVLSLLTTLALQSEEGEVINLPAIKTRFVEELFDIPAVGGKRGSVTRYVESLISWINATIHIVGRGTLEEEGRPSMPFTSVEPMGIVHRAVYWGHKDFIKSEGIQLTFSSYFSNLAKKHAVPIDREVQLKLAKMENPLAYDLVHWAAYRANSLRNDSQGVIRLSWKDFHDQFTPAFKSHYSTADAALMALEALKNEGISLPIIADKRGGLMLVGDSSTISGAVSPSQKPLF</sequence>
<accession>A0A7W4W8E9</accession>
<comment type="caution">
    <text evidence="1">The sequence shown here is derived from an EMBL/GenBank/DDBJ whole genome shotgun (WGS) entry which is preliminary data.</text>
</comment>
<keyword evidence="2" id="KW-1185">Reference proteome</keyword>
<proteinExistence type="predicted"/>
<dbReference type="RefSeq" id="WP_183411673.1">
    <property type="nucleotide sequence ID" value="NZ_JACHWY010000004.1"/>
</dbReference>
<evidence type="ECO:0008006" key="3">
    <source>
        <dbReference type="Google" id="ProtNLM"/>
    </source>
</evidence>
<organism evidence="1 2">
    <name type="scientific">Litorivivens lipolytica</name>
    <dbReference type="NCBI Taxonomy" id="1524264"/>
    <lineage>
        <taxon>Bacteria</taxon>
        <taxon>Pseudomonadati</taxon>
        <taxon>Pseudomonadota</taxon>
        <taxon>Gammaproteobacteria</taxon>
        <taxon>Litorivivens</taxon>
    </lineage>
</organism>
<dbReference type="AlphaFoldDB" id="A0A7W4W8E9"/>
<dbReference type="EMBL" id="JACHWY010000004">
    <property type="protein sequence ID" value="MBB3048883.1"/>
    <property type="molecule type" value="Genomic_DNA"/>
</dbReference>
<reference evidence="1 2" key="1">
    <citation type="submission" date="2020-08" db="EMBL/GenBank/DDBJ databases">
        <title>Genomic Encyclopedia of Type Strains, Phase III (KMG-III): the genomes of soil and plant-associated and newly described type strains.</title>
        <authorList>
            <person name="Whitman W."/>
        </authorList>
    </citation>
    <scope>NUCLEOTIDE SEQUENCE [LARGE SCALE GENOMIC DNA]</scope>
    <source>
        <strain evidence="1 2">CECT 8654</strain>
    </source>
</reference>
<evidence type="ECO:0000313" key="2">
    <source>
        <dbReference type="Proteomes" id="UP000537130"/>
    </source>
</evidence>
<evidence type="ECO:0000313" key="1">
    <source>
        <dbReference type="EMBL" id="MBB3048883.1"/>
    </source>
</evidence>
<protein>
    <recommendedName>
        <fullName evidence="3">RepA protein</fullName>
    </recommendedName>
</protein>
<dbReference type="Proteomes" id="UP000537130">
    <property type="component" value="Unassembled WGS sequence"/>
</dbReference>
<name>A0A7W4W8E9_9GAMM</name>
<gene>
    <name evidence="1" type="ORF">FHR99_003157</name>
</gene>